<feature type="signal peptide" evidence="1">
    <location>
        <begin position="1"/>
        <end position="28"/>
    </location>
</feature>
<accession>A0A8J3YYR2</accession>
<dbReference type="AlphaFoldDB" id="A0A8J3YYR2"/>
<dbReference type="Proteomes" id="UP000612585">
    <property type="component" value="Unassembled WGS sequence"/>
</dbReference>
<sequence>MSISTWRRRGAACVAAALLALPTGPAFAAPAGPTSAGNGGHFHTRTLDPTAGGGAVVEVRAATTYYVDATGDDTRAGTSPATAWRTVAEVNRRTLHPGDAVLFRQGQRFDDARLLAGVASVTYGSYGTGARPVLDGGGGDAHTVDVTAPFVAVQDLQVQNGGDVDKVGIAVSAPDVVVRRVTATGNAIGVQAQEGGDRLRVTGSVLSHNTTVIEPEPDTGDDDYGACGVAVLTVDHVEIDHNTFVGNVGASSDFGLDGSAVEIYGATFTSVHHNRATDNQTFTELGNDGTADTTYQNNLIVTTASAPAGAYGFNVQGGDGRFGGVERTTITNNTIVMRSADPGPLSVGPDADVTFHNNVVQAINTGYTDGPIDEGHNVYHGWNYNGINSTAAPGGVGTAPSSTTANPLFQSATDYHLRSGSPALNLGVDTYGATLDLDDQPRVYGPRVDAGAYERRSA</sequence>
<dbReference type="RefSeq" id="WP_203989575.1">
    <property type="nucleotide sequence ID" value="NZ_BOPG01000012.1"/>
</dbReference>
<dbReference type="SUPFAM" id="SSF51126">
    <property type="entry name" value="Pectin lyase-like"/>
    <property type="match status" value="1"/>
</dbReference>
<keyword evidence="1" id="KW-0732">Signal</keyword>
<gene>
    <name evidence="2" type="ORF">Vau01_020000</name>
</gene>
<feature type="chain" id="PRO_5035324787" evidence="1">
    <location>
        <begin position="29"/>
        <end position="458"/>
    </location>
</feature>
<dbReference type="EMBL" id="BOPG01000012">
    <property type="protein sequence ID" value="GIJ54484.1"/>
    <property type="molecule type" value="Genomic_DNA"/>
</dbReference>
<dbReference type="InterPro" id="IPR012334">
    <property type="entry name" value="Pectin_lyas_fold"/>
</dbReference>
<protein>
    <submittedName>
        <fullName evidence="2">Hemolysin</fullName>
    </submittedName>
</protein>
<dbReference type="InterPro" id="IPR059226">
    <property type="entry name" value="Choice_anch_Q_dom"/>
</dbReference>
<dbReference type="Gene3D" id="2.160.20.10">
    <property type="entry name" value="Single-stranded right-handed beta-helix, Pectin lyase-like"/>
    <property type="match status" value="1"/>
</dbReference>
<organism evidence="2 3">
    <name type="scientific">Virgisporangium aurantiacum</name>
    <dbReference type="NCBI Taxonomy" id="175570"/>
    <lineage>
        <taxon>Bacteria</taxon>
        <taxon>Bacillati</taxon>
        <taxon>Actinomycetota</taxon>
        <taxon>Actinomycetes</taxon>
        <taxon>Micromonosporales</taxon>
        <taxon>Micromonosporaceae</taxon>
        <taxon>Virgisporangium</taxon>
    </lineage>
</organism>
<evidence type="ECO:0000313" key="3">
    <source>
        <dbReference type="Proteomes" id="UP000612585"/>
    </source>
</evidence>
<dbReference type="NCBIfam" id="NF041518">
    <property type="entry name" value="choice_anch_Q"/>
    <property type="match status" value="1"/>
</dbReference>
<name>A0A8J3YYR2_9ACTN</name>
<reference evidence="2" key="1">
    <citation type="submission" date="2021-01" db="EMBL/GenBank/DDBJ databases">
        <title>Whole genome shotgun sequence of Virgisporangium aurantiacum NBRC 16421.</title>
        <authorList>
            <person name="Komaki H."/>
            <person name="Tamura T."/>
        </authorList>
    </citation>
    <scope>NUCLEOTIDE SEQUENCE</scope>
    <source>
        <strain evidence="2">NBRC 16421</strain>
    </source>
</reference>
<evidence type="ECO:0000256" key="1">
    <source>
        <dbReference type="SAM" id="SignalP"/>
    </source>
</evidence>
<comment type="caution">
    <text evidence="2">The sequence shown here is derived from an EMBL/GenBank/DDBJ whole genome shotgun (WGS) entry which is preliminary data.</text>
</comment>
<keyword evidence="3" id="KW-1185">Reference proteome</keyword>
<dbReference type="InterPro" id="IPR011050">
    <property type="entry name" value="Pectin_lyase_fold/virulence"/>
</dbReference>
<evidence type="ECO:0000313" key="2">
    <source>
        <dbReference type="EMBL" id="GIJ54484.1"/>
    </source>
</evidence>
<proteinExistence type="predicted"/>